<dbReference type="GeneID" id="109001126"/>
<gene>
    <name evidence="4" type="primary">LOC109001126</name>
</gene>
<sequence length="519" mass="59116">MDTPNVRDDEVVNDNHVVLMGNDEDDVVLEPTPGNDDDGVSDPTSGNDDDGVSEPTPGNDADGVSESTPGMFFKTEKELIYYYKQYGRQAGFGIMTQKSKREDDGSVRYVTLGCARGGKARKRITNMSKPRPTTKTDCKARINAVLADGVLRITTVCNAHNHRLSPQKARFFRCNRAIDDSVKRQLDINDKAGIGMAKSFNALVVEAGGFEKLPFIEKDARNYIDKARHLRLGKGGADALRGYFERMQYKNDEFYSSMDLDDEGLISSENTETFVWLFDTWLKCMDERAPKAIITNQDRAMKNAIAIVFPNTRHRYCLWHIMRKLPEKLGSHAEFKCGLRSALQRCVYDSQISDEFEKSWEVFIDTYNLKENAWLQSLYSERMYWVPVYLKNTFWAGMSTTQRSESMNAFFDGYVHLGTTLKEFIDQFDNALRKKVENEMAADFHSFNCTVPCISHLPVEKKFQAVYTNSKFKEVQSEVMGIIYSHCVVIKTEGAITTYQVNDQRVVEDGIKRLVESCN</sequence>
<dbReference type="STRING" id="51240.A0A2I4FQ86"/>
<feature type="compositionally biased region" description="Basic and acidic residues" evidence="2">
    <location>
        <begin position="1"/>
        <end position="10"/>
    </location>
</feature>
<dbReference type="GO" id="GO:0008270">
    <property type="term" value="F:zinc ion binding"/>
    <property type="evidence" value="ECO:0007669"/>
    <property type="project" value="UniProtKB-UniRule"/>
</dbReference>
<evidence type="ECO:0000256" key="1">
    <source>
        <dbReference type="RuleBase" id="RU367018"/>
    </source>
</evidence>
<reference evidence="4" key="1">
    <citation type="submission" date="2025-08" db="UniProtKB">
        <authorList>
            <consortium name="RefSeq"/>
        </authorList>
    </citation>
    <scope>IDENTIFICATION</scope>
    <source>
        <tissue evidence="4">Leaves</tissue>
    </source>
</reference>
<dbReference type="GO" id="GO:0006355">
    <property type="term" value="P:regulation of DNA-templated transcription"/>
    <property type="evidence" value="ECO:0007669"/>
    <property type="project" value="UniProtKB-UniRule"/>
</dbReference>
<keyword evidence="1" id="KW-0862">Zinc</keyword>
<proteinExistence type="inferred from homology"/>
<evidence type="ECO:0000256" key="2">
    <source>
        <dbReference type="SAM" id="MobiDB-lite"/>
    </source>
</evidence>
<dbReference type="InterPro" id="IPR004330">
    <property type="entry name" value="FAR1_DNA_bnd_dom"/>
</dbReference>
<comment type="function">
    <text evidence="1">Putative transcription activator involved in regulating light control of development.</text>
</comment>
<accession>A0A2I4FQ86</accession>
<dbReference type="AlphaFoldDB" id="A0A2I4FQ86"/>
<keyword evidence="3" id="KW-1185">Reference proteome</keyword>
<keyword evidence="1" id="KW-0479">Metal-binding</keyword>
<dbReference type="Gramene" id="Jr07_12370_p1">
    <property type="protein sequence ID" value="cds.Jr07_12370_p1"/>
    <property type="gene ID" value="Jr07_12370"/>
</dbReference>
<protein>
    <recommendedName>
        <fullName evidence="1">Protein FAR1-RELATED SEQUENCE</fullName>
    </recommendedName>
</protein>
<dbReference type="PANTHER" id="PTHR31669:SF283">
    <property type="entry name" value="PROTEIN FAR1-RELATED SEQUENCE"/>
    <property type="match status" value="1"/>
</dbReference>
<dbReference type="InterPro" id="IPR018289">
    <property type="entry name" value="MULE_transposase_dom"/>
</dbReference>
<dbReference type="InterPro" id="IPR031052">
    <property type="entry name" value="FHY3/FAR1"/>
</dbReference>
<comment type="similarity">
    <text evidence="1">Belongs to the FHY3/FAR1 family.</text>
</comment>
<dbReference type="GO" id="GO:0005634">
    <property type="term" value="C:nucleus"/>
    <property type="evidence" value="ECO:0007669"/>
    <property type="project" value="UniProtKB-SubCell"/>
</dbReference>
<keyword evidence="1" id="KW-0863">Zinc-finger</keyword>
<dbReference type="OrthoDB" id="751756at2759"/>
<dbReference type="KEGG" id="jre:109001126"/>
<organism evidence="3 4">
    <name type="scientific">Juglans regia</name>
    <name type="common">English walnut</name>
    <dbReference type="NCBI Taxonomy" id="51240"/>
    <lineage>
        <taxon>Eukaryota</taxon>
        <taxon>Viridiplantae</taxon>
        <taxon>Streptophyta</taxon>
        <taxon>Embryophyta</taxon>
        <taxon>Tracheophyta</taxon>
        <taxon>Spermatophyta</taxon>
        <taxon>Magnoliopsida</taxon>
        <taxon>eudicotyledons</taxon>
        <taxon>Gunneridae</taxon>
        <taxon>Pentapetalae</taxon>
        <taxon>rosids</taxon>
        <taxon>fabids</taxon>
        <taxon>Fagales</taxon>
        <taxon>Juglandaceae</taxon>
        <taxon>Juglans</taxon>
    </lineage>
</organism>
<comment type="subcellular location">
    <subcellularLocation>
        <location evidence="1">Nucleus</location>
    </subcellularLocation>
</comment>
<feature type="region of interest" description="Disordered" evidence="2">
    <location>
        <begin position="1"/>
        <end position="69"/>
    </location>
</feature>
<name>A0A2I4FQ86_JUGRE</name>
<dbReference type="Proteomes" id="UP000235220">
    <property type="component" value="Chromosome 7"/>
</dbReference>
<evidence type="ECO:0000313" key="3">
    <source>
        <dbReference type="Proteomes" id="UP000235220"/>
    </source>
</evidence>
<evidence type="ECO:0000313" key="4">
    <source>
        <dbReference type="RefSeq" id="XP_018833814.2"/>
    </source>
</evidence>
<dbReference type="PANTHER" id="PTHR31669">
    <property type="entry name" value="PROTEIN FAR1-RELATED SEQUENCE 10-RELATED"/>
    <property type="match status" value="1"/>
</dbReference>
<dbReference type="Pfam" id="PF03101">
    <property type="entry name" value="FAR1"/>
    <property type="match status" value="1"/>
</dbReference>
<dbReference type="RefSeq" id="XP_018833814.2">
    <property type="nucleotide sequence ID" value="XM_018978269.2"/>
</dbReference>
<dbReference type="Pfam" id="PF10551">
    <property type="entry name" value="MULE"/>
    <property type="match status" value="1"/>
</dbReference>
<keyword evidence="1" id="KW-0539">Nucleus</keyword>